<dbReference type="HOGENOM" id="CLU_2877130_0_0_4"/>
<proteinExistence type="predicted"/>
<dbReference type="EMBL" id="AP013061">
    <property type="protein sequence ID" value="BAN27481.1"/>
    <property type="molecule type" value="Genomic_DNA"/>
</dbReference>
<keyword evidence="2" id="KW-1185">Reference proteome</keyword>
<dbReference type="KEGG" id="buo:BRPE64_DCDS05450"/>
<dbReference type="Proteomes" id="UP000013966">
    <property type="component" value="Plasmid p1"/>
</dbReference>
<keyword evidence="1" id="KW-0614">Plasmid</keyword>
<evidence type="ECO:0000313" key="1">
    <source>
        <dbReference type="EMBL" id="BAN27481.1"/>
    </source>
</evidence>
<organism evidence="1 2">
    <name type="scientific">Caballeronia insecticola</name>
    <dbReference type="NCBI Taxonomy" id="758793"/>
    <lineage>
        <taxon>Bacteria</taxon>
        <taxon>Pseudomonadati</taxon>
        <taxon>Pseudomonadota</taxon>
        <taxon>Betaproteobacteria</taxon>
        <taxon>Burkholderiales</taxon>
        <taxon>Burkholderiaceae</taxon>
        <taxon>Caballeronia</taxon>
    </lineage>
</organism>
<name>R4X3J9_9BURK</name>
<geneLocation type="plasmid" evidence="1 2">
    <name>p1</name>
</geneLocation>
<reference evidence="1 2" key="1">
    <citation type="journal article" date="2013" name="Genome Announc.">
        <title>Complete Genome Sequence of Burkholderia sp. Strain RPE64, Bacterial Symbiont of the Bean Bug Riptortus pedestris.</title>
        <authorList>
            <person name="Shibata T.F."/>
            <person name="Maeda T."/>
            <person name="Nikoh N."/>
            <person name="Yamaguchi K."/>
            <person name="Oshima K."/>
            <person name="Hattori M."/>
            <person name="Nishiyama T."/>
            <person name="Hasebe M."/>
            <person name="Fukatsu T."/>
            <person name="Kikuchi Y."/>
            <person name="Shigenobu S."/>
        </authorList>
    </citation>
    <scope>NUCLEOTIDE SEQUENCE [LARGE SCALE GENOMIC DNA]</scope>
    <source>
        <plasmid evidence="1 2">p1</plasmid>
    </source>
</reference>
<accession>R4X3J9</accession>
<gene>
    <name evidence="1" type="ORF">BRPE64_DCDS05450</name>
</gene>
<dbReference type="PATRIC" id="fig|758793.3.peg.5690"/>
<reference evidence="1 2" key="2">
    <citation type="journal article" date="2018" name="Int. J. Syst. Evol. Microbiol.">
        <title>Burkholderia insecticola sp. nov., a gut symbiotic bacterium of the bean bug Riptortus pedestris.</title>
        <authorList>
            <person name="Takeshita K."/>
            <person name="Tamaki H."/>
            <person name="Ohbayashi T."/>
            <person name="Meng X.-Y."/>
            <person name="Sone T."/>
            <person name="Mitani Y."/>
            <person name="Peeters C."/>
            <person name="Kikuchi Y."/>
            <person name="Vandamme P."/>
        </authorList>
    </citation>
    <scope>NUCLEOTIDE SEQUENCE [LARGE SCALE GENOMIC DNA]</scope>
    <source>
        <strain evidence="1">RPE64</strain>
        <plasmid evidence="1 2">p1</plasmid>
    </source>
</reference>
<protein>
    <submittedName>
        <fullName evidence="1">Uncharacterized protein</fullName>
    </submittedName>
</protein>
<evidence type="ECO:0000313" key="2">
    <source>
        <dbReference type="Proteomes" id="UP000013966"/>
    </source>
</evidence>
<sequence length="63" mass="6885">MYPADFRWSAACIAVYRLPSQIHGDTCGAICIAMYPVRVAIHSDAYRPMSGHAPDTSARSNTL</sequence>
<dbReference type="AlphaFoldDB" id="R4X3J9"/>